<evidence type="ECO:0000313" key="1">
    <source>
        <dbReference type="EMBL" id="KKL78448.1"/>
    </source>
</evidence>
<accession>A0A0F9EWH4</accession>
<organism evidence="1">
    <name type="scientific">marine sediment metagenome</name>
    <dbReference type="NCBI Taxonomy" id="412755"/>
    <lineage>
        <taxon>unclassified sequences</taxon>
        <taxon>metagenomes</taxon>
        <taxon>ecological metagenomes</taxon>
    </lineage>
</organism>
<comment type="caution">
    <text evidence="1">The sequence shown here is derived from an EMBL/GenBank/DDBJ whole genome shotgun (WGS) entry which is preliminary data.</text>
</comment>
<dbReference type="EMBL" id="LAZR01023451">
    <property type="protein sequence ID" value="KKL78448.1"/>
    <property type="molecule type" value="Genomic_DNA"/>
</dbReference>
<reference evidence="1" key="1">
    <citation type="journal article" date="2015" name="Nature">
        <title>Complex archaea that bridge the gap between prokaryotes and eukaryotes.</title>
        <authorList>
            <person name="Spang A."/>
            <person name="Saw J.H."/>
            <person name="Jorgensen S.L."/>
            <person name="Zaremba-Niedzwiedzka K."/>
            <person name="Martijn J."/>
            <person name="Lind A.E."/>
            <person name="van Eijk R."/>
            <person name="Schleper C."/>
            <person name="Guy L."/>
            <person name="Ettema T.J."/>
        </authorList>
    </citation>
    <scope>NUCLEOTIDE SEQUENCE</scope>
</reference>
<protein>
    <submittedName>
        <fullName evidence="1">Uncharacterized protein</fullName>
    </submittedName>
</protein>
<proteinExistence type="predicted"/>
<sequence length="123" mass="13742">MVINFLKHPDCVMEVAGMIINVIKSKLKYVNIDIETHNVDSNNNIKPGIVIIIAKSFDELYDTVLINELVDNASIIVEKIGLCTGYVEPPLTELDSFKIYTMDGIDYIVKDVIGIINAAEEKK</sequence>
<dbReference type="AlphaFoldDB" id="A0A0F9EWH4"/>
<gene>
    <name evidence="1" type="ORF">LCGC14_2024750</name>
</gene>
<name>A0A0F9EWH4_9ZZZZ</name>